<feature type="transmembrane region" description="Helical" evidence="1">
    <location>
        <begin position="33"/>
        <end position="52"/>
    </location>
</feature>
<protein>
    <submittedName>
        <fullName evidence="2">Uncharacterized protein</fullName>
    </submittedName>
</protein>
<keyword evidence="1" id="KW-0472">Membrane</keyword>
<name>A0A0L8HHQ7_OCTBM</name>
<reference evidence="2" key="1">
    <citation type="submission" date="2015-07" db="EMBL/GenBank/DDBJ databases">
        <title>MeaNS - Measles Nucleotide Surveillance Program.</title>
        <authorList>
            <person name="Tran T."/>
            <person name="Druce J."/>
        </authorList>
    </citation>
    <scope>NUCLEOTIDE SEQUENCE</scope>
    <source>
        <strain evidence="2">UCB-OBI-ISO-001</strain>
        <tissue evidence="2">Gonad</tissue>
    </source>
</reference>
<dbReference type="EMBL" id="KQ418111">
    <property type="protein sequence ID" value="KOF88777.1"/>
    <property type="molecule type" value="Genomic_DNA"/>
</dbReference>
<keyword evidence="1" id="KW-1133">Transmembrane helix</keyword>
<evidence type="ECO:0000313" key="2">
    <source>
        <dbReference type="EMBL" id="KOF88777.1"/>
    </source>
</evidence>
<organism evidence="2">
    <name type="scientific">Octopus bimaculoides</name>
    <name type="common">California two-spotted octopus</name>
    <dbReference type="NCBI Taxonomy" id="37653"/>
    <lineage>
        <taxon>Eukaryota</taxon>
        <taxon>Metazoa</taxon>
        <taxon>Spiralia</taxon>
        <taxon>Lophotrochozoa</taxon>
        <taxon>Mollusca</taxon>
        <taxon>Cephalopoda</taxon>
        <taxon>Coleoidea</taxon>
        <taxon>Octopodiformes</taxon>
        <taxon>Octopoda</taxon>
        <taxon>Incirrata</taxon>
        <taxon>Octopodidae</taxon>
        <taxon>Octopus</taxon>
    </lineage>
</organism>
<dbReference type="OrthoDB" id="6046730at2759"/>
<keyword evidence="1" id="KW-0812">Transmembrane</keyword>
<accession>A0A0L8HHQ7</accession>
<gene>
    <name evidence="2" type="ORF">OCBIM_22014269mg</name>
</gene>
<proteinExistence type="predicted"/>
<sequence>MEFYRFFRMEIPILQNKSILDCCMSTLREWKKLAWFGTIAFTLFTLMNFFQYTKNQTSIDARNNIPAGKEKGHLKTIIDMLCPNSGTLCTERFVSLISIHP</sequence>
<evidence type="ECO:0000256" key="1">
    <source>
        <dbReference type="SAM" id="Phobius"/>
    </source>
</evidence>
<dbReference type="AlphaFoldDB" id="A0A0L8HHQ7"/>